<dbReference type="AlphaFoldDB" id="A0A9D1WB89"/>
<accession>A0A9D1WB89</accession>
<protein>
    <submittedName>
        <fullName evidence="2">Uncharacterized protein</fullName>
    </submittedName>
</protein>
<organism evidence="2 3">
    <name type="scientific">Candidatus Anaerobiospirillum pullistercoris</name>
    <dbReference type="NCBI Taxonomy" id="2838452"/>
    <lineage>
        <taxon>Bacteria</taxon>
        <taxon>Pseudomonadati</taxon>
        <taxon>Pseudomonadota</taxon>
        <taxon>Gammaproteobacteria</taxon>
        <taxon>Aeromonadales</taxon>
        <taxon>Succinivibrionaceae</taxon>
        <taxon>Anaerobiospirillum</taxon>
    </lineage>
</organism>
<dbReference type="EMBL" id="DXEV01000016">
    <property type="protein sequence ID" value="HIX55951.1"/>
    <property type="molecule type" value="Genomic_DNA"/>
</dbReference>
<sequence>MSSTLIVRFALRGKRYLWFKRTQSSIINQRGMLGQYLSLGYPVTRKGLYVTLGLILAIALECLAIIYLIPDQLS</sequence>
<reference evidence="2" key="1">
    <citation type="journal article" date="2021" name="PeerJ">
        <title>Extensive microbial diversity within the chicken gut microbiome revealed by metagenomics and culture.</title>
        <authorList>
            <person name="Gilroy R."/>
            <person name="Ravi A."/>
            <person name="Getino M."/>
            <person name="Pursley I."/>
            <person name="Horton D.L."/>
            <person name="Alikhan N.F."/>
            <person name="Baker D."/>
            <person name="Gharbi K."/>
            <person name="Hall N."/>
            <person name="Watson M."/>
            <person name="Adriaenssens E.M."/>
            <person name="Foster-Nyarko E."/>
            <person name="Jarju S."/>
            <person name="Secka A."/>
            <person name="Antonio M."/>
            <person name="Oren A."/>
            <person name="Chaudhuri R.R."/>
            <person name="La Ragione R."/>
            <person name="Hildebrand F."/>
            <person name="Pallen M.J."/>
        </authorList>
    </citation>
    <scope>NUCLEOTIDE SEQUENCE</scope>
    <source>
        <strain evidence="2">USASDec5-558</strain>
    </source>
</reference>
<keyword evidence="1" id="KW-0812">Transmembrane</keyword>
<feature type="transmembrane region" description="Helical" evidence="1">
    <location>
        <begin position="47"/>
        <end position="69"/>
    </location>
</feature>
<proteinExistence type="predicted"/>
<evidence type="ECO:0000256" key="1">
    <source>
        <dbReference type="SAM" id="Phobius"/>
    </source>
</evidence>
<comment type="caution">
    <text evidence="2">The sequence shown here is derived from an EMBL/GenBank/DDBJ whole genome shotgun (WGS) entry which is preliminary data.</text>
</comment>
<name>A0A9D1WB89_9GAMM</name>
<keyword evidence="1" id="KW-1133">Transmembrane helix</keyword>
<gene>
    <name evidence="2" type="ORF">H9850_00580</name>
</gene>
<dbReference type="Proteomes" id="UP000886829">
    <property type="component" value="Unassembled WGS sequence"/>
</dbReference>
<evidence type="ECO:0000313" key="2">
    <source>
        <dbReference type="EMBL" id="HIX55951.1"/>
    </source>
</evidence>
<reference evidence="2" key="2">
    <citation type="submission" date="2021-04" db="EMBL/GenBank/DDBJ databases">
        <authorList>
            <person name="Gilroy R."/>
        </authorList>
    </citation>
    <scope>NUCLEOTIDE SEQUENCE</scope>
    <source>
        <strain evidence="2">USASDec5-558</strain>
    </source>
</reference>
<keyword evidence="1" id="KW-0472">Membrane</keyword>
<evidence type="ECO:0000313" key="3">
    <source>
        <dbReference type="Proteomes" id="UP000886829"/>
    </source>
</evidence>